<sequence length="45" mass="5319">MKVVGTVLRETDLGVDQEFDLPDPQIFHSKMYKPLKIMLHCRIEF</sequence>
<gene>
    <name evidence="1" type="ORF">RUMGNA_00082</name>
</gene>
<proteinExistence type="predicted"/>
<evidence type="ECO:0000313" key="1">
    <source>
        <dbReference type="EMBL" id="EDN79571.1"/>
    </source>
</evidence>
<organism evidence="1 2">
    <name type="scientific">Mediterraneibacter gnavus (strain ATCC 29149 / DSM 114966 / JCM 6515 / VPI C7-9)</name>
    <name type="common">Ruminococcus gnavus</name>
    <dbReference type="NCBI Taxonomy" id="411470"/>
    <lineage>
        <taxon>Bacteria</taxon>
        <taxon>Bacillati</taxon>
        <taxon>Bacillota</taxon>
        <taxon>Clostridia</taxon>
        <taxon>Lachnospirales</taxon>
        <taxon>Lachnospiraceae</taxon>
        <taxon>Mediterraneibacter</taxon>
    </lineage>
</organism>
<dbReference type="Proteomes" id="UP000004410">
    <property type="component" value="Unassembled WGS sequence"/>
</dbReference>
<evidence type="ECO:0000313" key="2">
    <source>
        <dbReference type="Proteomes" id="UP000004410"/>
    </source>
</evidence>
<comment type="caution">
    <text evidence="1">The sequence shown here is derived from an EMBL/GenBank/DDBJ whole genome shotgun (WGS) entry which is preliminary data.</text>
</comment>
<dbReference type="AlphaFoldDB" id="A7AXS0"/>
<name>A7AXS0_MEDG7</name>
<reference evidence="1 2" key="2">
    <citation type="submission" date="2007-06" db="EMBL/GenBank/DDBJ databases">
        <title>Draft genome sequence of Ruminococcus gnavus (ATCC 29149).</title>
        <authorList>
            <person name="Sudarsanam P."/>
            <person name="Ley R."/>
            <person name="Guruge J."/>
            <person name="Turnbaugh P.J."/>
            <person name="Mahowald M."/>
            <person name="Liep D."/>
            <person name="Gordon J."/>
        </authorList>
    </citation>
    <scope>NUCLEOTIDE SEQUENCE [LARGE SCALE GENOMIC DNA]</scope>
    <source>
        <strain evidence="1 2">ATCC 29149</strain>
    </source>
</reference>
<reference evidence="1 2" key="1">
    <citation type="submission" date="2007-04" db="EMBL/GenBank/DDBJ databases">
        <authorList>
            <person name="Fulton L."/>
            <person name="Clifton S."/>
            <person name="Fulton B."/>
            <person name="Xu J."/>
            <person name="Minx P."/>
            <person name="Pepin K.H."/>
            <person name="Johnson M."/>
            <person name="Thiruvilangam P."/>
            <person name="Bhonagiri V."/>
            <person name="Nash W.E."/>
            <person name="Mardis E.R."/>
            <person name="Wilson R.K."/>
        </authorList>
    </citation>
    <scope>NUCLEOTIDE SEQUENCE [LARGE SCALE GENOMIC DNA]</scope>
    <source>
        <strain evidence="1 2">ATCC 29149</strain>
    </source>
</reference>
<accession>A7AXS0</accession>
<protein>
    <submittedName>
        <fullName evidence="1">Uncharacterized protein</fullName>
    </submittedName>
</protein>
<dbReference type="EMBL" id="AAYG02000001">
    <property type="protein sequence ID" value="EDN79571.1"/>
    <property type="molecule type" value="Genomic_DNA"/>
</dbReference>
<dbReference type="PaxDb" id="411470-RUMGNA_00082"/>